<sequence>MELSATNIAENGISESIVRFRFQVSDVIRSYDSMIIGLTHLQDFYFTDYLIFTMVRVSLLAAALVSALSGLAAAKSCKKGGLYCGSALLKKGDYITKMNTNLEANNLDPTEMNRERTLWVCIEHGDIKLLETCMMTCLSGTPEDDSCGEEEAAKIAAGAKRAVAMNWAA</sequence>
<keyword evidence="3" id="KW-1185">Reference proteome</keyword>
<keyword evidence="1" id="KW-1133">Transmembrane helix</keyword>
<keyword evidence="1" id="KW-0472">Membrane</keyword>
<organism evidence="2 3">
    <name type="scientific">Oculimacula yallundae</name>
    <dbReference type="NCBI Taxonomy" id="86028"/>
    <lineage>
        <taxon>Eukaryota</taxon>
        <taxon>Fungi</taxon>
        <taxon>Dikarya</taxon>
        <taxon>Ascomycota</taxon>
        <taxon>Pezizomycotina</taxon>
        <taxon>Leotiomycetes</taxon>
        <taxon>Helotiales</taxon>
        <taxon>Ploettnerulaceae</taxon>
        <taxon>Oculimacula</taxon>
    </lineage>
</organism>
<protein>
    <submittedName>
        <fullName evidence="2">Uncharacterized protein</fullName>
    </submittedName>
</protein>
<dbReference type="EMBL" id="JAZHXI010000010">
    <property type="protein sequence ID" value="KAL2066886.1"/>
    <property type="molecule type" value="Genomic_DNA"/>
</dbReference>
<proteinExistence type="predicted"/>
<dbReference type="Proteomes" id="UP001595075">
    <property type="component" value="Unassembled WGS sequence"/>
</dbReference>
<gene>
    <name evidence="2" type="ORF">VTL71DRAFT_1310</name>
</gene>
<evidence type="ECO:0000256" key="1">
    <source>
        <dbReference type="SAM" id="Phobius"/>
    </source>
</evidence>
<feature type="transmembrane region" description="Helical" evidence="1">
    <location>
        <begin position="49"/>
        <end position="73"/>
    </location>
</feature>
<name>A0ABR4CC97_9HELO</name>
<evidence type="ECO:0000313" key="2">
    <source>
        <dbReference type="EMBL" id="KAL2066886.1"/>
    </source>
</evidence>
<reference evidence="2 3" key="1">
    <citation type="journal article" date="2024" name="Commun. Biol.">
        <title>Comparative genomic analysis of thermophilic fungi reveals convergent evolutionary adaptations and gene losses.</title>
        <authorList>
            <person name="Steindorff A.S."/>
            <person name="Aguilar-Pontes M.V."/>
            <person name="Robinson A.J."/>
            <person name="Andreopoulos B."/>
            <person name="LaButti K."/>
            <person name="Kuo A."/>
            <person name="Mondo S."/>
            <person name="Riley R."/>
            <person name="Otillar R."/>
            <person name="Haridas S."/>
            <person name="Lipzen A."/>
            <person name="Grimwood J."/>
            <person name="Schmutz J."/>
            <person name="Clum A."/>
            <person name="Reid I.D."/>
            <person name="Moisan M.C."/>
            <person name="Butler G."/>
            <person name="Nguyen T.T.M."/>
            <person name="Dewar K."/>
            <person name="Conant G."/>
            <person name="Drula E."/>
            <person name="Henrissat B."/>
            <person name="Hansel C."/>
            <person name="Singer S."/>
            <person name="Hutchinson M.I."/>
            <person name="de Vries R.P."/>
            <person name="Natvig D.O."/>
            <person name="Powell A.J."/>
            <person name="Tsang A."/>
            <person name="Grigoriev I.V."/>
        </authorList>
    </citation>
    <scope>NUCLEOTIDE SEQUENCE [LARGE SCALE GENOMIC DNA]</scope>
    <source>
        <strain evidence="2 3">CBS 494.80</strain>
    </source>
</reference>
<keyword evidence="1" id="KW-0812">Transmembrane</keyword>
<accession>A0ABR4CC97</accession>
<comment type="caution">
    <text evidence="2">The sequence shown here is derived from an EMBL/GenBank/DDBJ whole genome shotgun (WGS) entry which is preliminary data.</text>
</comment>
<evidence type="ECO:0000313" key="3">
    <source>
        <dbReference type="Proteomes" id="UP001595075"/>
    </source>
</evidence>